<dbReference type="InterPro" id="IPR019251">
    <property type="entry name" value="DUF2231_TM"/>
</dbReference>
<dbReference type="KEGG" id="dwd:DSCW_63200"/>
<feature type="transmembrane region" description="Helical" evidence="1">
    <location>
        <begin position="12"/>
        <end position="33"/>
    </location>
</feature>
<feature type="transmembrane region" description="Helical" evidence="1">
    <location>
        <begin position="45"/>
        <end position="67"/>
    </location>
</feature>
<keyword evidence="4" id="KW-1185">Reference proteome</keyword>
<protein>
    <recommendedName>
        <fullName evidence="2">DUF2231 domain-containing protein</fullName>
    </recommendedName>
</protein>
<feature type="domain" description="DUF2231" evidence="2">
    <location>
        <begin position="7"/>
        <end position="150"/>
    </location>
</feature>
<dbReference type="AlphaFoldDB" id="A0A5K7ZGU8"/>
<feature type="transmembrane region" description="Helical" evidence="1">
    <location>
        <begin position="87"/>
        <end position="105"/>
    </location>
</feature>
<name>A0A5K7ZGU8_9BACT</name>
<evidence type="ECO:0000313" key="3">
    <source>
        <dbReference type="EMBL" id="BBO78903.1"/>
    </source>
</evidence>
<gene>
    <name evidence="3" type="ORF">DSCW_63200</name>
</gene>
<dbReference type="EMBL" id="AP021875">
    <property type="protein sequence ID" value="BBO78903.1"/>
    <property type="molecule type" value="Genomic_DNA"/>
</dbReference>
<dbReference type="OrthoDB" id="2873672at2"/>
<sequence length="154" mass="16411">MIPITEIHPMLVHFPIVLWISAELLSVGILLRGGDLSVRQAWPMAAFYSLLAGTAFAVVAAIFGDIALDHAVAAGFDAGPLEIHETAAISTLCIFGLHAMLRWLASRFGYSLNGKRGWLAEIPGLLGIIGLFVTAYLGGELVYQLGVNVATTVH</sequence>
<keyword evidence="1" id="KW-1133">Transmembrane helix</keyword>
<dbReference type="Proteomes" id="UP000427769">
    <property type="component" value="Chromosome"/>
</dbReference>
<dbReference type="RefSeq" id="WP_155307487.1">
    <property type="nucleotide sequence ID" value="NZ_AP021875.1"/>
</dbReference>
<dbReference type="Pfam" id="PF09990">
    <property type="entry name" value="DUF2231"/>
    <property type="match status" value="1"/>
</dbReference>
<accession>A0A5K7ZGU8</accession>
<evidence type="ECO:0000313" key="4">
    <source>
        <dbReference type="Proteomes" id="UP000427769"/>
    </source>
</evidence>
<reference evidence="3 4" key="1">
    <citation type="submission" date="2019-11" db="EMBL/GenBank/DDBJ databases">
        <title>Comparative genomics of hydrocarbon-degrading Desulfosarcina strains.</title>
        <authorList>
            <person name="Watanabe M."/>
            <person name="Kojima H."/>
            <person name="Fukui M."/>
        </authorList>
    </citation>
    <scope>NUCLEOTIDE SEQUENCE [LARGE SCALE GENOMIC DNA]</scope>
    <source>
        <strain evidence="3 4">PP31</strain>
    </source>
</reference>
<feature type="transmembrane region" description="Helical" evidence="1">
    <location>
        <begin position="117"/>
        <end position="137"/>
    </location>
</feature>
<evidence type="ECO:0000259" key="2">
    <source>
        <dbReference type="Pfam" id="PF09990"/>
    </source>
</evidence>
<keyword evidence="1" id="KW-0812">Transmembrane</keyword>
<keyword evidence="1" id="KW-0472">Membrane</keyword>
<organism evidence="3 4">
    <name type="scientific">Desulfosarcina widdelii</name>
    <dbReference type="NCBI Taxonomy" id="947919"/>
    <lineage>
        <taxon>Bacteria</taxon>
        <taxon>Pseudomonadati</taxon>
        <taxon>Thermodesulfobacteriota</taxon>
        <taxon>Desulfobacteria</taxon>
        <taxon>Desulfobacterales</taxon>
        <taxon>Desulfosarcinaceae</taxon>
        <taxon>Desulfosarcina</taxon>
    </lineage>
</organism>
<proteinExistence type="predicted"/>
<evidence type="ECO:0000256" key="1">
    <source>
        <dbReference type="SAM" id="Phobius"/>
    </source>
</evidence>